<gene>
    <name evidence="6" type="ORF">BCF53_10971</name>
</gene>
<evidence type="ECO:0000256" key="2">
    <source>
        <dbReference type="ARBA" id="ARBA00022692"/>
    </source>
</evidence>
<reference evidence="6 7" key="1">
    <citation type="submission" date="2019-03" db="EMBL/GenBank/DDBJ databases">
        <title>Genomic Encyclopedia of Archaeal and Bacterial Type Strains, Phase II (KMG-II): from individual species to whole genera.</title>
        <authorList>
            <person name="Goeker M."/>
        </authorList>
    </citation>
    <scope>NUCLEOTIDE SEQUENCE [LARGE SCALE GENOMIC DNA]</scope>
    <source>
        <strain evidence="6 7">DSM 15388</strain>
    </source>
</reference>
<feature type="domain" description="Translocation and assembly module TamB C-terminal" evidence="5">
    <location>
        <begin position="1205"/>
        <end position="1553"/>
    </location>
</feature>
<protein>
    <submittedName>
        <fullName evidence="6">Autotransporter translocation and assembly factor TamB</fullName>
    </submittedName>
</protein>
<evidence type="ECO:0000256" key="1">
    <source>
        <dbReference type="ARBA" id="ARBA00004167"/>
    </source>
</evidence>
<organism evidence="6 7">
    <name type="scientific">Reinekea marinisedimentorum</name>
    <dbReference type="NCBI Taxonomy" id="230495"/>
    <lineage>
        <taxon>Bacteria</taxon>
        <taxon>Pseudomonadati</taxon>
        <taxon>Pseudomonadota</taxon>
        <taxon>Gammaproteobacteria</taxon>
        <taxon>Oceanospirillales</taxon>
        <taxon>Saccharospirillaceae</taxon>
        <taxon>Reinekea</taxon>
    </lineage>
</organism>
<evidence type="ECO:0000256" key="4">
    <source>
        <dbReference type="ARBA" id="ARBA00023136"/>
    </source>
</evidence>
<accession>A0A4R3I538</accession>
<dbReference type="Proteomes" id="UP000295793">
    <property type="component" value="Unassembled WGS sequence"/>
</dbReference>
<keyword evidence="2" id="KW-0812">Transmembrane</keyword>
<dbReference type="GO" id="GO:0005886">
    <property type="term" value="C:plasma membrane"/>
    <property type="evidence" value="ECO:0007669"/>
    <property type="project" value="InterPro"/>
</dbReference>
<dbReference type="EMBL" id="SLZR01000009">
    <property type="protein sequence ID" value="TCS40362.1"/>
    <property type="molecule type" value="Genomic_DNA"/>
</dbReference>
<sequence>MLRKIARQTWTTTLRILLILLVLMTLALVVAFGTEGGRITVVKQSLQLINVATANDIELKGIRSPSMRQWRVEQVLIRDADNQPKLRVRDLQIDWNWRYALQHRWWFNQIQLDALTVYKSTGESNATPAETLAELYRAWPQIPAVRIDAVSVDQLRIEHTELPPFQSELSGQLELNWGAIPARFLLALTDNLNGNYFAAELSADAIDYFRLSGSLSANAGSAWSQWLQWDLSEPVDARWSLRIDYSEPGFLSVLIDDWAMPWKSHQITSSGELKYDIEQAQMQFLPLNVELDEKPASLDGWISHDNADLSVTVIEWNIEPFAEFIGVSDLQGQASVKARVQGGWRRPLVDAQLDASGQWRQQPFDLQVTSSRTAQKVTLKQAELTLANNQISATGVVDWITDELELSYNAELSTDPVFRSVLPAALAGVQASGTLSGEITGAIENPSVTADARLEGFWQQDAMQANIQALWQDGTLALSDVSLNLPVLKTQGDLTWQVADNRWNARLDIAEWHTDIFDRLNINFPVTVDGAGDGQLNISGVGEQFSIAGLLNFNGVWQRWPIEAEVNLDEINARHIRFSDSRIKLASSQLIANGGVDWSAQELDLHLDHTQLPLDVLPQWFPVWPSILQTLHGNMTGHTDVTGPWTRPAVATESKFVGRWFDEYLELDLAVEPTTNLEWNITKFDASWLTGRWQYTGLFEPYALQLDGRVQADSINNRYLPLLTREFTGNERQLPENMDLDFSADMAISGSIVEPVLVGNLSSRGQIDQQPFVLDADLNYLDTHHMVISEAQGVWAAGDWVLSGRYDWHDNEIIMTIETNTPDAKHLVPWVQLVVGTDPNFRWLDAWQGSLNGTLQLDNRFDSWKVQGELDSQGLLQQQPYELRWLGEGELQTQLNHQFEGEWGDASISASLISGNQLLTGNVDVTALQFAQIDLFVDIFPDQMSGELNADILLSGEVSKPTVNAQINARGRYLAHDFTSGLLLQSDADGWRISDTNVAIPGALTLTVAGEGKDTNGTVRLVADFTDTRYWWPDSALGNGQARVELTASGDLTAPDLNGRLNWQTSSWPISLQSTLVTKNNEYQLEASLLSRGQVRVKAGAKSPVASLSSWKDELLSKPMEMRLAVNTPLTVLDPFFINQPDQKVSGTLGGDITLTGSLNNPYLDGEIAWIKGAYEHASYGTRISDIGLVLHAEDKQLKVSGSATDAANGLMLIAGTVDFFQSESDMLAHAISVTASLDNAKLINQAQMDAILSGDIKVIGSYHSLLVSGDLVVPQFNMQTDTLLWDGAPQLNIVTAEQYGDDLNTQRFYWPQGEWDVTLQADQRANLYGQGINAELSGEFSVSGDLYNPVLAGQFELVRGTYVGFGKVFTLTEGQVQLQNNLITLDIQGEYSSDDLDVTLEITGNQNELSLSLTSDTTDGQDELLALLLFGESIEEMSVVQAIQLANALNKLRTGDSGLDIVAQARDDLSLDTLVIDTDSDDDGNLTFNVSAGKYINDFLYLEIEQGVGSDQEFRSSLQYKLTKKVYLEFYTQGEFGQFDENGIELNWSWDY</sequence>
<keyword evidence="7" id="KW-1185">Reference proteome</keyword>
<keyword evidence="4" id="KW-0472">Membrane</keyword>
<dbReference type="InterPro" id="IPR007452">
    <property type="entry name" value="TamB_C"/>
</dbReference>
<dbReference type="GO" id="GO:0009306">
    <property type="term" value="P:protein secretion"/>
    <property type="evidence" value="ECO:0007669"/>
    <property type="project" value="InterPro"/>
</dbReference>
<evidence type="ECO:0000313" key="7">
    <source>
        <dbReference type="Proteomes" id="UP000295793"/>
    </source>
</evidence>
<dbReference type="PANTHER" id="PTHR36985">
    <property type="entry name" value="TRANSLOCATION AND ASSEMBLY MODULE SUBUNIT TAMB"/>
    <property type="match status" value="1"/>
</dbReference>
<evidence type="ECO:0000259" key="5">
    <source>
        <dbReference type="Pfam" id="PF04357"/>
    </source>
</evidence>
<dbReference type="PANTHER" id="PTHR36985:SF1">
    <property type="entry name" value="TRANSLOCATION AND ASSEMBLY MODULE SUBUNIT TAMB"/>
    <property type="match status" value="1"/>
</dbReference>
<dbReference type="RefSeq" id="WP_132701874.1">
    <property type="nucleotide sequence ID" value="NZ_SLZR01000009.1"/>
</dbReference>
<evidence type="ECO:0000256" key="3">
    <source>
        <dbReference type="ARBA" id="ARBA00022989"/>
    </source>
</evidence>
<comment type="subcellular location">
    <subcellularLocation>
        <location evidence="1">Membrane</location>
        <topology evidence="1">Single-pass membrane protein</topology>
    </subcellularLocation>
</comment>
<proteinExistence type="predicted"/>
<dbReference type="OrthoDB" id="7784409at2"/>
<comment type="caution">
    <text evidence="6">The sequence shown here is derived from an EMBL/GenBank/DDBJ whole genome shotgun (WGS) entry which is preliminary data.</text>
</comment>
<dbReference type="Pfam" id="PF04357">
    <property type="entry name" value="TamB"/>
    <property type="match status" value="1"/>
</dbReference>
<name>A0A4R3I538_9GAMM</name>
<evidence type="ECO:0000313" key="6">
    <source>
        <dbReference type="EMBL" id="TCS40362.1"/>
    </source>
</evidence>
<keyword evidence="3" id="KW-1133">Transmembrane helix</keyword>